<dbReference type="InterPro" id="IPR015860">
    <property type="entry name" value="ABC_transpr_TagH-like"/>
</dbReference>
<proteinExistence type="inferred from homology"/>
<dbReference type="PANTHER" id="PTHR46743">
    <property type="entry name" value="TEICHOIC ACIDS EXPORT ATP-BINDING PROTEIN TAGH"/>
    <property type="match status" value="1"/>
</dbReference>
<dbReference type="InterPro" id="IPR003439">
    <property type="entry name" value="ABC_transporter-like_ATP-bd"/>
</dbReference>
<dbReference type="EC" id="3.6.3.40" evidence="6"/>
<evidence type="ECO:0000313" key="6">
    <source>
        <dbReference type="EMBL" id="CUO09044.1"/>
    </source>
</evidence>
<evidence type="ECO:0000256" key="2">
    <source>
        <dbReference type="ARBA" id="ARBA00022448"/>
    </source>
</evidence>
<organism evidence="6 7">
    <name type="scientific">Blautia obeum</name>
    <dbReference type="NCBI Taxonomy" id="40520"/>
    <lineage>
        <taxon>Bacteria</taxon>
        <taxon>Bacillati</taxon>
        <taxon>Bacillota</taxon>
        <taxon>Clostridia</taxon>
        <taxon>Lachnospirales</taxon>
        <taxon>Lachnospiraceae</taxon>
        <taxon>Blautia</taxon>
    </lineage>
</organism>
<dbReference type="GO" id="GO:0140359">
    <property type="term" value="F:ABC-type transporter activity"/>
    <property type="evidence" value="ECO:0007669"/>
    <property type="project" value="InterPro"/>
</dbReference>
<keyword evidence="6" id="KW-0378">Hydrolase</keyword>
<evidence type="ECO:0000256" key="3">
    <source>
        <dbReference type="ARBA" id="ARBA00022741"/>
    </source>
</evidence>
<dbReference type="GO" id="GO:0016020">
    <property type="term" value="C:membrane"/>
    <property type="evidence" value="ECO:0007669"/>
    <property type="project" value="InterPro"/>
</dbReference>
<keyword evidence="2" id="KW-0813">Transport</keyword>
<dbReference type="GO" id="GO:0005524">
    <property type="term" value="F:ATP binding"/>
    <property type="evidence" value="ECO:0007669"/>
    <property type="project" value="UniProtKB-KW"/>
</dbReference>
<dbReference type="GeneID" id="75079265"/>
<dbReference type="EMBL" id="CYZP01000014">
    <property type="protein sequence ID" value="CUO09044.1"/>
    <property type="molecule type" value="Genomic_DNA"/>
</dbReference>
<dbReference type="Gene3D" id="3.40.50.300">
    <property type="entry name" value="P-loop containing nucleotide triphosphate hydrolases"/>
    <property type="match status" value="1"/>
</dbReference>
<keyword evidence="3" id="KW-0547">Nucleotide-binding</keyword>
<protein>
    <submittedName>
        <fullName evidence="6">Teichoic acids export ATP-binding protein TagH</fullName>
        <ecNumber evidence="6">3.6.3.40</ecNumber>
    </submittedName>
</protein>
<dbReference type="InterPro" id="IPR017871">
    <property type="entry name" value="ABC_transporter-like_CS"/>
</dbReference>
<dbReference type="PANTHER" id="PTHR46743:SF2">
    <property type="entry name" value="TEICHOIC ACIDS EXPORT ATP-BINDING PROTEIN TAGH"/>
    <property type="match status" value="1"/>
</dbReference>
<dbReference type="CDD" id="cd03220">
    <property type="entry name" value="ABC_KpsT_Wzt"/>
    <property type="match status" value="1"/>
</dbReference>
<sequence>MSKQPAIIVDNVSMKFNLSKEKVDSLKDYIIKSIKKEIKYNEFWALQNVSFTVEKGDRVGILGLNGAGKSTLLKVIAGVFKPTEGSVTKHGKMVPLLELGAGFDQQYTGKENIYLYGAMLGYSKEFIDEKYDEIVKFSELKDFIDVPIKNYSSGMKSRLGFSIATVVSPKILILDEVLSVGDAKFRKKSEKKVLSMFDSGVTVLFVSHSLAQVQRICNKAMILEKGKLIAYGDIDTISEQYEKMTN</sequence>
<evidence type="ECO:0000256" key="4">
    <source>
        <dbReference type="ARBA" id="ARBA00022840"/>
    </source>
</evidence>
<evidence type="ECO:0000259" key="5">
    <source>
        <dbReference type="PROSITE" id="PS50893"/>
    </source>
</evidence>
<comment type="similarity">
    <text evidence="1">Belongs to the ABC transporter superfamily.</text>
</comment>
<name>A0A174C7B2_9FIRM</name>
<dbReference type="PROSITE" id="PS00211">
    <property type="entry name" value="ABC_TRANSPORTER_1"/>
    <property type="match status" value="1"/>
</dbReference>
<dbReference type="SUPFAM" id="SSF52540">
    <property type="entry name" value="P-loop containing nucleoside triphosphate hydrolases"/>
    <property type="match status" value="1"/>
</dbReference>
<dbReference type="RefSeq" id="WP_008703540.1">
    <property type="nucleotide sequence ID" value="NZ_CYZP01000014.1"/>
</dbReference>
<dbReference type="PROSITE" id="PS50893">
    <property type="entry name" value="ABC_TRANSPORTER_2"/>
    <property type="match status" value="1"/>
</dbReference>
<dbReference type="GO" id="GO:0016887">
    <property type="term" value="F:ATP hydrolysis activity"/>
    <property type="evidence" value="ECO:0007669"/>
    <property type="project" value="InterPro"/>
</dbReference>
<gene>
    <name evidence="6" type="primary">tagH_2</name>
    <name evidence="6" type="ORF">ERS852476_01859</name>
</gene>
<accession>A0A174C7B2</accession>
<dbReference type="AlphaFoldDB" id="A0A174C7B2"/>
<keyword evidence="4 6" id="KW-0067">ATP-binding</keyword>
<dbReference type="InterPro" id="IPR050683">
    <property type="entry name" value="Bact_Polysacc_Export_ATP-bd"/>
</dbReference>
<dbReference type="InterPro" id="IPR003593">
    <property type="entry name" value="AAA+_ATPase"/>
</dbReference>
<dbReference type="Pfam" id="PF00005">
    <property type="entry name" value="ABC_tran"/>
    <property type="match status" value="1"/>
</dbReference>
<evidence type="ECO:0000313" key="7">
    <source>
        <dbReference type="Proteomes" id="UP000095645"/>
    </source>
</evidence>
<feature type="domain" description="ABC transporter" evidence="5">
    <location>
        <begin position="29"/>
        <end position="246"/>
    </location>
</feature>
<evidence type="ECO:0000256" key="1">
    <source>
        <dbReference type="ARBA" id="ARBA00005417"/>
    </source>
</evidence>
<dbReference type="InterPro" id="IPR027417">
    <property type="entry name" value="P-loop_NTPase"/>
</dbReference>
<reference evidence="6 7" key="1">
    <citation type="submission" date="2015-09" db="EMBL/GenBank/DDBJ databases">
        <authorList>
            <consortium name="Pathogen Informatics"/>
        </authorList>
    </citation>
    <scope>NUCLEOTIDE SEQUENCE [LARGE SCALE GENOMIC DNA]</scope>
    <source>
        <strain evidence="6 7">2789STDY5834861</strain>
    </source>
</reference>
<dbReference type="SMART" id="SM00382">
    <property type="entry name" value="AAA"/>
    <property type="match status" value="1"/>
</dbReference>
<dbReference type="Proteomes" id="UP000095645">
    <property type="component" value="Unassembled WGS sequence"/>
</dbReference>